<dbReference type="Proteomes" id="UP000188879">
    <property type="component" value="Unassembled WGS sequence"/>
</dbReference>
<dbReference type="RefSeq" id="WP_076957998.1">
    <property type="nucleotide sequence ID" value="NZ_MLCO01000136.1"/>
</dbReference>
<feature type="signal peptide" evidence="1">
    <location>
        <begin position="1"/>
        <end position="22"/>
    </location>
</feature>
<accession>A0A1V2H1P8</accession>
<evidence type="ECO:0000313" key="3">
    <source>
        <dbReference type="Proteomes" id="UP000188879"/>
    </source>
</evidence>
<comment type="caution">
    <text evidence="2">The sequence shown here is derived from an EMBL/GenBank/DDBJ whole genome shotgun (WGS) entry which is preliminary data.</text>
</comment>
<keyword evidence="3" id="KW-1185">Reference proteome</keyword>
<dbReference type="OrthoDB" id="1094983at2"/>
<evidence type="ECO:0000313" key="2">
    <source>
        <dbReference type="EMBL" id="ONG52606.1"/>
    </source>
</evidence>
<name>A0A1V2H1P8_9PROT</name>
<sequence>MAQHGVTRRVFLFCLLAAPAAAQDFMRMPLAELEKDAENLPPAGLYTLAARRFREGPQQDAVRWLYVAQLRARFRLAATPDLPRSGEPALYAALNESVGRPINEWAFGDVDALAASLQDALDWDAAHANAATPKPGNEAVLNRIRAGLAEMRETVLASREKIRQQRSANGLENR</sequence>
<proteinExistence type="predicted"/>
<dbReference type="AlphaFoldDB" id="A0A1V2H1P8"/>
<reference evidence="2 3" key="1">
    <citation type="submission" date="2016-10" db="EMBL/GenBank/DDBJ databases">
        <title>Draft Genome sequence of Roseomonas sp. strain M3.</title>
        <authorList>
            <person name="Subhash Y."/>
            <person name="Lee S."/>
        </authorList>
    </citation>
    <scope>NUCLEOTIDE SEQUENCE [LARGE SCALE GENOMIC DNA]</scope>
    <source>
        <strain evidence="2 3">M3</strain>
    </source>
</reference>
<feature type="chain" id="PRO_5012572853" evidence="1">
    <location>
        <begin position="23"/>
        <end position="174"/>
    </location>
</feature>
<dbReference type="EMBL" id="MLCO01000136">
    <property type="protein sequence ID" value="ONG52606.1"/>
    <property type="molecule type" value="Genomic_DNA"/>
</dbReference>
<gene>
    <name evidence="2" type="ORF">BKE38_14175</name>
</gene>
<organism evidence="2 3">
    <name type="scientific">Teichococcus deserti</name>
    <dbReference type="NCBI Taxonomy" id="1817963"/>
    <lineage>
        <taxon>Bacteria</taxon>
        <taxon>Pseudomonadati</taxon>
        <taxon>Pseudomonadota</taxon>
        <taxon>Alphaproteobacteria</taxon>
        <taxon>Acetobacterales</taxon>
        <taxon>Roseomonadaceae</taxon>
        <taxon>Roseomonas</taxon>
    </lineage>
</organism>
<evidence type="ECO:0000256" key="1">
    <source>
        <dbReference type="SAM" id="SignalP"/>
    </source>
</evidence>
<keyword evidence="1" id="KW-0732">Signal</keyword>
<protein>
    <submittedName>
        <fullName evidence="2">Uncharacterized protein</fullName>
    </submittedName>
</protein>